<evidence type="ECO:0000259" key="2">
    <source>
        <dbReference type="PROSITE" id="PS51708"/>
    </source>
</evidence>
<dbReference type="PROSITE" id="PS51708">
    <property type="entry name" value="CHAD"/>
    <property type="match status" value="1"/>
</dbReference>
<proteinExistence type="predicted"/>
<dbReference type="Pfam" id="PF01928">
    <property type="entry name" value="CYTH"/>
    <property type="match status" value="1"/>
</dbReference>
<protein>
    <submittedName>
        <fullName evidence="3">CHAD domain-containing protein</fullName>
    </submittedName>
</protein>
<dbReference type="SUPFAM" id="SSF55154">
    <property type="entry name" value="CYTH-like phosphatases"/>
    <property type="match status" value="2"/>
</dbReference>
<name>A0ABW2CG01_9ACTN</name>
<comment type="caution">
    <text evidence="3">The sequence shown here is derived from an EMBL/GenBank/DDBJ whole genome shotgun (WGS) entry which is preliminary data.</text>
</comment>
<keyword evidence="4" id="KW-1185">Reference proteome</keyword>
<dbReference type="InterPro" id="IPR038186">
    <property type="entry name" value="CHAD_dom_sf"/>
</dbReference>
<evidence type="ECO:0000256" key="1">
    <source>
        <dbReference type="SAM" id="MobiDB-lite"/>
    </source>
</evidence>
<dbReference type="CDD" id="cd07374">
    <property type="entry name" value="CYTH-like_Pase"/>
    <property type="match status" value="1"/>
</dbReference>
<evidence type="ECO:0000313" key="3">
    <source>
        <dbReference type="EMBL" id="MFC6880454.1"/>
    </source>
</evidence>
<dbReference type="Gene3D" id="2.40.320.10">
    <property type="entry name" value="Hypothetical Protein Pfu-838710-001"/>
    <property type="match status" value="1"/>
</dbReference>
<dbReference type="PANTHER" id="PTHR39339">
    <property type="entry name" value="SLR1444 PROTEIN"/>
    <property type="match status" value="1"/>
</dbReference>
<reference evidence="4" key="1">
    <citation type="journal article" date="2019" name="Int. J. Syst. Evol. Microbiol.">
        <title>The Global Catalogue of Microorganisms (GCM) 10K type strain sequencing project: providing services to taxonomists for standard genome sequencing and annotation.</title>
        <authorList>
            <consortium name="The Broad Institute Genomics Platform"/>
            <consortium name="The Broad Institute Genome Sequencing Center for Infectious Disease"/>
            <person name="Wu L."/>
            <person name="Ma J."/>
        </authorList>
    </citation>
    <scope>NUCLEOTIDE SEQUENCE [LARGE SCALE GENOMIC DNA]</scope>
    <source>
        <strain evidence="4">JCM 3369</strain>
    </source>
</reference>
<dbReference type="PANTHER" id="PTHR39339:SF1">
    <property type="entry name" value="CHAD DOMAIN-CONTAINING PROTEIN"/>
    <property type="match status" value="1"/>
</dbReference>
<dbReference type="InterPro" id="IPR007899">
    <property type="entry name" value="CHAD_dom"/>
</dbReference>
<dbReference type="RefSeq" id="WP_160820938.1">
    <property type="nucleotide sequence ID" value="NZ_JBHSXS010000005.1"/>
</dbReference>
<dbReference type="SMART" id="SM01118">
    <property type="entry name" value="CYTH"/>
    <property type="match status" value="1"/>
</dbReference>
<dbReference type="Gene3D" id="1.40.20.10">
    <property type="entry name" value="CHAD domain"/>
    <property type="match status" value="1"/>
</dbReference>
<accession>A0ABW2CG01</accession>
<gene>
    <name evidence="3" type="ORF">ACFQKB_11845</name>
</gene>
<dbReference type="SMART" id="SM00880">
    <property type="entry name" value="CHAD"/>
    <property type="match status" value="1"/>
</dbReference>
<dbReference type="Pfam" id="PF05235">
    <property type="entry name" value="CHAD"/>
    <property type="match status" value="1"/>
</dbReference>
<dbReference type="EMBL" id="JBHSXS010000005">
    <property type="protein sequence ID" value="MFC6880454.1"/>
    <property type="molecule type" value="Genomic_DNA"/>
</dbReference>
<sequence>MAVKHLEIERKYDAAADFGLPDLSGLPGVASIAGPRTHGLHATYFDTADLRLAAHGITLRRRRGGDDAGWHLKIPAGPDSKQELRAPLGRARIVPARLASLVAAYTRGEPLLPVATLETERTVVRLLDASGETLAEVADDAVSGRDLRGAARVTAPPEVTGQAMPFSSRSAASGATANDADADADGLVSRAPGEPGSVANTGNANGVVTVIDAEGTGVVPAGVPVGEALAPAAAWREIEVELVAGTQELLKAAGKRLRKAGASRAGSSSKLGRLLNDAIEPPPATAARADAEERIGAANGSGPSGKSRSTSAPTTGDAVVAYLAAQVEAILRYDPKARLAEHDAVHRMRVAVRRTRSALQSYRPVLDRDRTDPLGPELKWLAAELGAVRDLEVLRMRFAGRWLALAPAEAGAEPAWLAEIAERERSAYRGLNAALKEPRYFALLDALDRLVADPPLAGRASGRKARKELPRLVERAWRRLERTYATIGEASDAGVAGLAGASLAGGADGAGAAGGAHDPDTARHDTRKAAKRARYAAELAVPVLGAPASAVARNARRLQETLGGYQDGVIAMEHLRAASARTRDAAGSFALGVLYGVEHCEAERARDALPGVWESLDRPAF</sequence>
<dbReference type="InterPro" id="IPR023577">
    <property type="entry name" value="CYTH_domain"/>
</dbReference>
<dbReference type="Proteomes" id="UP001596380">
    <property type="component" value="Unassembled WGS sequence"/>
</dbReference>
<organism evidence="3 4">
    <name type="scientific">Actinomadura yumaensis</name>
    <dbReference type="NCBI Taxonomy" id="111807"/>
    <lineage>
        <taxon>Bacteria</taxon>
        <taxon>Bacillati</taxon>
        <taxon>Actinomycetota</taxon>
        <taxon>Actinomycetes</taxon>
        <taxon>Streptosporangiales</taxon>
        <taxon>Thermomonosporaceae</taxon>
        <taxon>Actinomadura</taxon>
    </lineage>
</organism>
<dbReference type="InterPro" id="IPR033469">
    <property type="entry name" value="CYTH-like_dom_sf"/>
</dbReference>
<evidence type="ECO:0000313" key="4">
    <source>
        <dbReference type="Proteomes" id="UP001596380"/>
    </source>
</evidence>
<feature type="domain" description="CHAD" evidence="2">
    <location>
        <begin position="312"/>
        <end position="618"/>
    </location>
</feature>
<feature type="region of interest" description="Disordered" evidence="1">
    <location>
        <begin position="509"/>
        <end position="528"/>
    </location>
</feature>
<feature type="region of interest" description="Disordered" evidence="1">
    <location>
        <begin position="152"/>
        <end position="203"/>
    </location>
</feature>
<feature type="compositionally biased region" description="Basic and acidic residues" evidence="1">
    <location>
        <begin position="517"/>
        <end position="528"/>
    </location>
</feature>